<proteinExistence type="predicted"/>
<evidence type="ECO:0008006" key="4">
    <source>
        <dbReference type="Google" id="ProtNLM"/>
    </source>
</evidence>
<comment type="caution">
    <text evidence="2">The sequence shown here is derived from an EMBL/GenBank/DDBJ whole genome shotgun (WGS) entry which is preliminary data.</text>
</comment>
<keyword evidence="3" id="KW-1185">Reference proteome</keyword>
<feature type="region of interest" description="Disordered" evidence="1">
    <location>
        <begin position="232"/>
        <end position="252"/>
    </location>
</feature>
<evidence type="ECO:0000313" key="3">
    <source>
        <dbReference type="Proteomes" id="UP001530315"/>
    </source>
</evidence>
<evidence type="ECO:0000313" key="2">
    <source>
        <dbReference type="EMBL" id="KAL3802571.1"/>
    </source>
</evidence>
<organism evidence="2 3">
    <name type="scientific">Stephanodiscus triporus</name>
    <dbReference type="NCBI Taxonomy" id="2934178"/>
    <lineage>
        <taxon>Eukaryota</taxon>
        <taxon>Sar</taxon>
        <taxon>Stramenopiles</taxon>
        <taxon>Ochrophyta</taxon>
        <taxon>Bacillariophyta</taxon>
        <taxon>Coscinodiscophyceae</taxon>
        <taxon>Thalassiosirophycidae</taxon>
        <taxon>Stephanodiscales</taxon>
        <taxon>Stephanodiscaceae</taxon>
        <taxon>Stephanodiscus</taxon>
    </lineage>
</organism>
<protein>
    <recommendedName>
        <fullName evidence="4">ParB/Sulfiredoxin domain-containing protein</fullName>
    </recommendedName>
</protein>
<dbReference type="AlphaFoldDB" id="A0ABD3QU90"/>
<evidence type="ECO:0000256" key="1">
    <source>
        <dbReference type="SAM" id="MobiDB-lite"/>
    </source>
</evidence>
<name>A0ABD3QU90_9STRA</name>
<reference evidence="2 3" key="1">
    <citation type="submission" date="2024-10" db="EMBL/GenBank/DDBJ databases">
        <title>Updated reference genomes for cyclostephanoid diatoms.</title>
        <authorList>
            <person name="Roberts W.R."/>
            <person name="Alverson A.J."/>
        </authorList>
    </citation>
    <scope>NUCLEOTIDE SEQUENCE [LARGE SCALE GENOMIC DNA]</scope>
    <source>
        <strain evidence="2 3">AJA276-08</strain>
    </source>
</reference>
<dbReference type="Proteomes" id="UP001530315">
    <property type="component" value="Unassembled WGS sequence"/>
</dbReference>
<sequence length="340" mass="37974">MLHILVRANDNDEDAEPAAVHRHLPQSSSDVLASHSCKGDDVRRLLENDDDGDDGTFFRWVLSARHSTWDPPGWEVAFPRLHRPSTSSSRDVPSTISAEEDDGDKYYARVFDLLDWSRGRNLLPVPVDISLICHKGMDSPNNNTTEGRGGSRHSAGLPWDASCAKQLRSTARVSSSCIDIPGIIVANPPPPMRANNPCHLPYRMVDGAHRICLRKYLLHVATEELIGLEGVDDDDVGASENGTSSDDGSRHRRTMRLREVIDRARIGHFLVLDQTTFESMLTNVDPHSHWAKDRHHMKSAVTTELRREWQAWMGRVMDRVWEADSDDAALECSSASGTSE</sequence>
<accession>A0ABD3QU90</accession>
<gene>
    <name evidence="2" type="ORF">ACHAW5_011326</name>
</gene>
<dbReference type="EMBL" id="JALLAZ020000142">
    <property type="protein sequence ID" value="KAL3802571.1"/>
    <property type="molecule type" value="Genomic_DNA"/>
</dbReference>